<gene>
    <name evidence="1" type="ORF">B0H17DRAFT_1136628</name>
</gene>
<protein>
    <submittedName>
        <fullName evidence="1">Uncharacterized protein</fullName>
    </submittedName>
</protein>
<name>A0AAD7GBR1_MYCRO</name>
<reference evidence="1" key="1">
    <citation type="submission" date="2023-03" db="EMBL/GenBank/DDBJ databases">
        <title>Massive genome expansion in bonnet fungi (Mycena s.s.) driven by repeated elements and novel gene families across ecological guilds.</title>
        <authorList>
            <consortium name="Lawrence Berkeley National Laboratory"/>
            <person name="Harder C.B."/>
            <person name="Miyauchi S."/>
            <person name="Viragh M."/>
            <person name="Kuo A."/>
            <person name="Thoen E."/>
            <person name="Andreopoulos B."/>
            <person name="Lu D."/>
            <person name="Skrede I."/>
            <person name="Drula E."/>
            <person name="Henrissat B."/>
            <person name="Morin E."/>
            <person name="Kohler A."/>
            <person name="Barry K."/>
            <person name="LaButti K."/>
            <person name="Morin E."/>
            <person name="Salamov A."/>
            <person name="Lipzen A."/>
            <person name="Mereny Z."/>
            <person name="Hegedus B."/>
            <person name="Baldrian P."/>
            <person name="Stursova M."/>
            <person name="Weitz H."/>
            <person name="Taylor A."/>
            <person name="Grigoriev I.V."/>
            <person name="Nagy L.G."/>
            <person name="Martin F."/>
            <person name="Kauserud H."/>
        </authorList>
    </citation>
    <scope>NUCLEOTIDE SEQUENCE</scope>
    <source>
        <strain evidence="1">CBHHK067</strain>
    </source>
</reference>
<organism evidence="1 2">
    <name type="scientific">Mycena rosella</name>
    <name type="common">Pink bonnet</name>
    <name type="synonym">Agaricus rosellus</name>
    <dbReference type="NCBI Taxonomy" id="1033263"/>
    <lineage>
        <taxon>Eukaryota</taxon>
        <taxon>Fungi</taxon>
        <taxon>Dikarya</taxon>
        <taxon>Basidiomycota</taxon>
        <taxon>Agaricomycotina</taxon>
        <taxon>Agaricomycetes</taxon>
        <taxon>Agaricomycetidae</taxon>
        <taxon>Agaricales</taxon>
        <taxon>Marasmiineae</taxon>
        <taxon>Mycenaceae</taxon>
        <taxon>Mycena</taxon>
    </lineage>
</organism>
<sequence length="136" mass="14984">MYSKNGGKAGAHSLAHRCENIGALSYMIVQTYEHSFSRQFKNTRRCDLALGSFNQFGHFPSISFLALLPLEEDGTDGVKVFPNHAEIGLQAYKAFEALMAEREEVCKAVASLNTVRRKGKQNTSIVEVAEDDGVAE</sequence>
<proteinExistence type="predicted"/>
<dbReference type="AlphaFoldDB" id="A0AAD7GBR1"/>
<accession>A0AAD7GBR1</accession>
<dbReference type="EMBL" id="JARKIE010000092">
    <property type="protein sequence ID" value="KAJ7686963.1"/>
    <property type="molecule type" value="Genomic_DNA"/>
</dbReference>
<keyword evidence="2" id="KW-1185">Reference proteome</keyword>
<dbReference type="Proteomes" id="UP001221757">
    <property type="component" value="Unassembled WGS sequence"/>
</dbReference>
<evidence type="ECO:0000313" key="2">
    <source>
        <dbReference type="Proteomes" id="UP001221757"/>
    </source>
</evidence>
<comment type="caution">
    <text evidence="1">The sequence shown here is derived from an EMBL/GenBank/DDBJ whole genome shotgun (WGS) entry which is preliminary data.</text>
</comment>
<evidence type="ECO:0000313" key="1">
    <source>
        <dbReference type="EMBL" id="KAJ7686963.1"/>
    </source>
</evidence>